<keyword evidence="7" id="KW-0915">Sodium</keyword>
<reference evidence="13" key="1">
    <citation type="submission" date="2022-07" db="EMBL/GenBank/DDBJ databases">
        <authorList>
            <person name="Trinca V."/>
            <person name="Uliana J.V.C."/>
            <person name="Torres T.T."/>
            <person name="Ward R.J."/>
            <person name="Monesi N."/>
        </authorList>
    </citation>
    <scope>NUCLEOTIDE SEQUENCE</scope>
    <source>
        <strain evidence="13">HSMRA1968</strain>
        <tissue evidence="13">Whole embryos</tissue>
    </source>
</reference>
<name>A0A9Q0MLL2_9DIPT</name>
<dbReference type="InterPro" id="IPR038377">
    <property type="entry name" value="Na/Glc_symporter_sf"/>
</dbReference>
<dbReference type="AlphaFoldDB" id="A0A9Q0MLL2"/>
<evidence type="ECO:0000256" key="11">
    <source>
        <dbReference type="RuleBase" id="RU362091"/>
    </source>
</evidence>
<keyword evidence="5 12" id="KW-0812">Transmembrane</keyword>
<evidence type="ECO:0000256" key="12">
    <source>
        <dbReference type="SAM" id="Phobius"/>
    </source>
</evidence>
<dbReference type="PROSITE" id="PS50283">
    <property type="entry name" value="NA_SOLUT_SYMP_3"/>
    <property type="match status" value="1"/>
</dbReference>
<dbReference type="OrthoDB" id="6132759at2759"/>
<dbReference type="EMBL" id="WJQU01001398">
    <property type="protein sequence ID" value="KAJ6633962.1"/>
    <property type="molecule type" value="Genomic_DNA"/>
</dbReference>
<dbReference type="InterPro" id="IPR001734">
    <property type="entry name" value="Na/solute_symporter"/>
</dbReference>
<evidence type="ECO:0000256" key="9">
    <source>
        <dbReference type="ARBA" id="ARBA00023136"/>
    </source>
</evidence>
<dbReference type="PANTHER" id="PTHR42985">
    <property type="entry name" value="SODIUM-COUPLED MONOCARBOXYLATE TRANSPORTER"/>
    <property type="match status" value="1"/>
</dbReference>
<dbReference type="GO" id="GO:0006814">
    <property type="term" value="P:sodium ion transport"/>
    <property type="evidence" value="ECO:0007669"/>
    <property type="project" value="UniProtKB-KW"/>
</dbReference>
<protein>
    <submittedName>
        <fullName evidence="13">Sodium-coupled monocarboxylate transporter 1</fullName>
    </submittedName>
</protein>
<comment type="caution">
    <text evidence="13">The sequence shown here is derived from an EMBL/GenBank/DDBJ whole genome shotgun (WGS) entry which is preliminary data.</text>
</comment>
<comment type="similarity">
    <text evidence="2 11">Belongs to the sodium:solute symporter (SSF) (TC 2.A.21) family.</text>
</comment>
<evidence type="ECO:0000256" key="3">
    <source>
        <dbReference type="ARBA" id="ARBA00022448"/>
    </source>
</evidence>
<evidence type="ECO:0000256" key="5">
    <source>
        <dbReference type="ARBA" id="ARBA00022692"/>
    </source>
</evidence>
<keyword evidence="10" id="KW-0739">Sodium transport</keyword>
<feature type="transmembrane region" description="Helical" evidence="12">
    <location>
        <begin position="20"/>
        <end position="47"/>
    </location>
</feature>
<dbReference type="Proteomes" id="UP001151699">
    <property type="component" value="Unassembled WGS sequence"/>
</dbReference>
<organism evidence="13 14">
    <name type="scientific">Pseudolycoriella hygida</name>
    <dbReference type="NCBI Taxonomy" id="35572"/>
    <lineage>
        <taxon>Eukaryota</taxon>
        <taxon>Metazoa</taxon>
        <taxon>Ecdysozoa</taxon>
        <taxon>Arthropoda</taxon>
        <taxon>Hexapoda</taxon>
        <taxon>Insecta</taxon>
        <taxon>Pterygota</taxon>
        <taxon>Neoptera</taxon>
        <taxon>Endopterygota</taxon>
        <taxon>Diptera</taxon>
        <taxon>Nematocera</taxon>
        <taxon>Sciaroidea</taxon>
        <taxon>Sciaridae</taxon>
        <taxon>Pseudolycoriella</taxon>
    </lineage>
</organism>
<keyword evidence="3" id="KW-0813">Transport</keyword>
<gene>
    <name evidence="13" type="primary">slc5a8_2</name>
    <name evidence="13" type="ORF">Bhyg_17889</name>
</gene>
<evidence type="ECO:0000256" key="2">
    <source>
        <dbReference type="ARBA" id="ARBA00006434"/>
    </source>
</evidence>
<dbReference type="GO" id="GO:0005886">
    <property type="term" value="C:plasma membrane"/>
    <property type="evidence" value="ECO:0007669"/>
    <property type="project" value="UniProtKB-SubCell"/>
</dbReference>
<proteinExistence type="inferred from homology"/>
<dbReference type="InterPro" id="IPR051163">
    <property type="entry name" value="Sodium:Solute_Symporter_SSF"/>
</dbReference>
<evidence type="ECO:0000256" key="10">
    <source>
        <dbReference type="ARBA" id="ARBA00023201"/>
    </source>
</evidence>
<evidence type="ECO:0000256" key="7">
    <source>
        <dbReference type="ARBA" id="ARBA00023053"/>
    </source>
</evidence>
<keyword evidence="14" id="KW-1185">Reference proteome</keyword>
<evidence type="ECO:0000313" key="14">
    <source>
        <dbReference type="Proteomes" id="UP001151699"/>
    </source>
</evidence>
<keyword evidence="9 12" id="KW-0472">Membrane</keyword>
<evidence type="ECO:0000256" key="8">
    <source>
        <dbReference type="ARBA" id="ARBA00023065"/>
    </source>
</evidence>
<evidence type="ECO:0000256" key="6">
    <source>
        <dbReference type="ARBA" id="ARBA00022989"/>
    </source>
</evidence>
<comment type="subcellular location">
    <subcellularLocation>
        <location evidence="1">Cell membrane</location>
        <topology evidence="1">Multi-pass membrane protein</topology>
    </subcellularLocation>
</comment>
<dbReference type="GO" id="GO:0015293">
    <property type="term" value="F:symporter activity"/>
    <property type="evidence" value="ECO:0007669"/>
    <property type="project" value="TreeGrafter"/>
</dbReference>
<keyword evidence="4" id="KW-1003">Cell membrane</keyword>
<evidence type="ECO:0000256" key="1">
    <source>
        <dbReference type="ARBA" id="ARBA00004651"/>
    </source>
</evidence>
<keyword evidence="6 12" id="KW-1133">Transmembrane helix</keyword>
<dbReference type="Gene3D" id="1.20.1730.10">
    <property type="entry name" value="Sodium/glucose cotransporter"/>
    <property type="match status" value="1"/>
</dbReference>
<dbReference type="PANTHER" id="PTHR42985:SF39">
    <property type="entry name" value="GH10366P"/>
    <property type="match status" value="1"/>
</dbReference>
<evidence type="ECO:0000313" key="13">
    <source>
        <dbReference type="EMBL" id="KAJ6633962.1"/>
    </source>
</evidence>
<accession>A0A9Q0MLL2</accession>
<evidence type="ECO:0000256" key="4">
    <source>
        <dbReference type="ARBA" id="ARBA00022475"/>
    </source>
</evidence>
<dbReference type="Pfam" id="PF00474">
    <property type="entry name" value="SSF"/>
    <property type="match status" value="1"/>
</dbReference>
<feature type="transmembrane region" description="Helical" evidence="12">
    <location>
        <begin position="53"/>
        <end position="74"/>
    </location>
</feature>
<sequence>MGIGIFYGFFYKKNKTNEEFLMAGRTMTVFPVALSLICSFISAVTLLGNPVEVYYYGSVYIYFSISFIPMTLAYLEVRFSKTTRRIMSVSAIIHLVSKAFILFEF</sequence>
<keyword evidence="8" id="KW-0406">Ion transport</keyword>